<comment type="similarity">
    <text evidence="5">Belongs to the CbiD family.</text>
</comment>
<dbReference type="OrthoDB" id="6439987at2"/>
<dbReference type="GO" id="GO:0019251">
    <property type="term" value="P:anaerobic cobalamin biosynthetic process"/>
    <property type="evidence" value="ECO:0007669"/>
    <property type="project" value="UniProtKB-UniRule"/>
</dbReference>
<evidence type="ECO:0000256" key="1">
    <source>
        <dbReference type="ARBA" id="ARBA00022573"/>
    </source>
</evidence>
<reference evidence="8" key="1">
    <citation type="submission" date="2018-05" db="EMBL/GenBank/DDBJ databases">
        <title>Azospirillum thermophila sp. nov., a novel isolated from hot spring.</title>
        <authorList>
            <person name="Zhao Z."/>
        </authorList>
    </citation>
    <scope>NUCLEOTIDE SEQUENCE [LARGE SCALE GENOMIC DNA]</scope>
    <source>
        <strain evidence="8">CFH 70021</strain>
    </source>
</reference>
<feature type="region of interest" description="Disordered" evidence="6">
    <location>
        <begin position="1"/>
        <end position="24"/>
    </location>
</feature>
<keyword evidence="8" id="KW-1185">Reference proteome</keyword>
<organism evidence="7 8">
    <name type="scientific">Azospirillum thermophilum</name>
    <dbReference type="NCBI Taxonomy" id="2202148"/>
    <lineage>
        <taxon>Bacteria</taxon>
        <taxon>Pseudomonadati</taxon>
        <taxon>Pseudomonadota</taxon>
        <taxon>Alphaproteobacteria</taxon>
        <taxon>Rhodospirillales</taxon>
        <taxon>Azospirillaceae</taxon>
        <taxon>Azospirillum</taxon>
    </lineage>
</organism>
<evidence type="ECO:0000256" key="2">
    <source>
        <dbReference type="ARBA" id="ARBA00022603"/>
    </source>
</evidence>
<dbReference type="Proteomes" id="UP000245629">
    <property type="component" value="Chromosome 1"/>
</dbReference>
<gene>
    <name evidence="5" type="primary">cbiD</name>
    <name evidence="7" type="ORF">DEW08_00485</name>
</gene>
<dbReference type="Gene3D" id="3.30.2110.10">
    <property type="entry name" value="CbiD-like"/>
    <property type="match status" value="1"/>
</dbReference>
<name>A0A2S2CKM7_9PROT</name>
<dbReference type="RefSeq" id="WP_109323610.1">
    <property type="nucleotide sequence ID" value="NZ_CP029352.1"/>
</dbReference>
<comment type="catalytic activity">
    <reaction evidence="5">
        <text>Co-precorrin-5B + S-adenosyl-L-methionine = Co-precorrin-6A + S-adenosyl-L-homocysteine</text>
        <dbReference type="Rhea" id="RHEA:26285"/>
        <dbReference type="ChEBI" id="CHEBI:57856"/>
        <dbReference type="ChEBI" id="CHEBI:59789"/>
        <dbReference type="ChEBI" id="CHEBI:60063"/>
        <dbReference type="ChEBI" id="CHEBI:60064"/>
        <dbReference type="EC" id="2.1.1.195"/>
    </reaction>
</comment>
<dbReference type="UniPathway" id="UPA00148">
    <property type="reaction ID" value="UER00227"/>
</dbReference>
<sequence length="382" mass="39047">MERDSTTEAEGGSGRGTDESGRALRRGWTTGACAAAAARAAAEALFTGGFPDPVTVTLPGGQQPAFALAVTRTGQGADGPWAEAGVVKDAGDDPDVTHGALIRSRVWRAAPGRGVLFRAGPGVGTVTRPGLPLPVGEPAINPVPRGMIRQAVEDAAAAAGQPADLVVEVSVDNGEALARRTMNGRLGIVGGLSILGTTGIVVPYSCAAWIASIQRGIDVARAAGLGHVAACTGDRSEKAVVARYGLPDHALIDMGDFVGGTLKYLRRHPLPRLTLCGGFAKFGKLARGLMDLHSKRNSVDLDWLAGRLAELGADPALVAEARTANTAAQVLDMARAAGLPLADRVAALAREAALAVLEDAPVAVEVLVTDRQGAVVGRAPGW</sequence>
<dbReference type="AlphaFoldDB" id="A0A2S2CKM7"/>
<evidence type="ECO:0000256" key="6">
    <source>
        <dbReference type="SAM" id="MobiDB-lite"/>
    </source>
</evidence>
<evidence type="ECO:0000313" key="7">
    <source>
        <dbReference type="EMBL" id="AWK84867.1"/>
    </source>
</evidence>
<dbReference type="PANTHER" id="PTHR35863">
    <property type="entry name" value="COBALT-PRECORRIN-5B C(1)-METHYLTRANSFERASE"/>
    <property type="match status" value="1"/>
</dbReference>
<dbReference type="GO" id="GO:0043780">
    <property type="term" value="F:cobalt-precorrin-5B C1-methyltransferase activity"/>
    <property type="evidence" value="ECO:0007669"/>
    <property type="project" value="RHEA"/>
</dbReference>
<dbReference type="Pfam" id="PF01888">
    <property type="entry name" value="CbiD"/>
    <property type="match status" value="1"/>
</dbReference>
<dbReference type="KEGG" id="azz:DEW08_00485"/>
<dbReference type="PIRSF" id="PIRSF026782">
    <property type="entry name" value="CbiD"/>
    <property type="match status" value="1"/>
</dbReference>
<accession>A0A2S2CKM7</accession>
<dbReference type="GO" id="GO:0032259">
    <property type="term" value="P:methylation"/>
    <property type="evidence" value="ECO:0007669"/>
    <property type="project" value="UniProtKB-KW"/>
</dbReference>
<keyword evidence="1 5" id="KW-0169">Cobalamin biosynthesis</keyword>
<proteinExistence type="inferred from homology"/>
<dbReference type="PANTHER" id="PTHR35863:SF1">
    <property type="entry name" value="COBALT-PRECORRIN-5B C(1)-METHYLTRANSFERASE"/>
    <property type="match status" value="1"/>
</dbReference>
<keyword evidence="3 5" id="KW-0808">Transferase</keyword>
<evidence type="ECO:0000256" key="5">
    <source>
        <dbReference type="HAMAP-Rule" id="MF_00787"/>
    </source>
</evidence>
<dbReference type="HAMAP" id="MF_00787">
    <property type="entry name" value="CbiD"/>
    <property type="match status" value="1"/>
</dbReference>
<comment type="function">
    <text evidence="5">Catalyzes the methylation of C-1 in cobalt-precorrin-5B to form cobalt-precorrin-6A.</text>
</comment>
<evidence type="ECO:0000256" key="3">
    <source>
        <dbReference type="ARBA" id="ARBA00022679"/>
    </source>
</evidence>
<comment type="pathway">
    <text evidence="5">Cofactor biosynthesis; adenosylcobalamin biosynthesis; cob(II)yrinate a,c-diamide from sirohydrochlorin (anaerobic route): step 6/10.</text>
</comment>
<dbReference type="NCBIfam" id="NF000849">
    <property type="entry name" value="PRK00075.1-1"/>
    <property type="match status" value="1"/>
</dbReference>
<dbReference type="NCBIfam" id="TIGR00312">
    <property type="entry name" value="cbiD"/>
    <property type="match status" value="1"/>
</dbReference>
<evidence type="ECO:0000256" key="4">
    <source>
        <dbReference type="ARBA" id="ARBA00022691"/>
    </source>
</evidence>
<dbReference type="SUPFAM" id="SSF111342">
    <property type="entry name" value="CbiD-like"/>
    <property type="match status" value="1"/>
</dbReference>
<dbReference type="EC" id="2.1.1.195" evidence="5"/>
<keyword evidence="4 5" id="KW-0949">S-adenosyl-L-methionine</keyword>
<dbReference type="InterPro" id="IPR036074">
    <property type="entry name" value="CbiD_sf"/>
</dbReference>
<evidence type="ECO:0000313" key="8">
    <source>
        <dbReference type="Proteomes" id="UP000245629"/>
    </source>
</evidence>
<protein>
    <recommendedName>
        <fullName evidence="5">Cobalt-precorrin-5B C(1)-methyltransferase</fullName>
        <ecNumber evidence="5">2.1.1.195</ecNumber>
    </recommendedName>
    <alternativeName>
        <fullName evidence="5">Cobalt-precorrin-6A synthase</fullName>
    </alternativeName>
</protein>
<dbReference type="InterPro" id="IPR002748">
    <property type="entry name" value="CbiD"/>
</dbReference>
<keyword evidence="2 5" id="KW-0489">Methyltransferase</keyword>
<dbReference type="EMBL" id="CP029352">
    <property type="protein sequence ID" value="AWK84867.1"/>
    <property type="molecule type" value="Genomic_DNA"/>
</dbReference>